<dbReference type="InterPro" id="IPR052168">
    <property type="entry name" value="Cytochrome_b561_oxidase"/>
</dbReference>
<dbReference type="Gene3D" id="1.20.950.20">
    <property type="entry name" value="Transmembrane di-heme cytochromes, Chain C"/>
    <property type="match status" value="1"/>
</dbReference>
<keyword evidence="9 13" id="KW-1133">Transmembrane helix</keyword>
<evidence type="ECO:0000313" key="16">
    <source>
        <dbReference type="Proteomes" id="UP000692816"/>
    </source>
</evidence>
<comment type="cofactor">
    <cofactor evidence="1">
        <name>heme b</name>
        <dbReference type="ChEBI" id="CHEBI:60344"/>
    </cofactor>
</comment>
<protein>
    <submittedName>
        <fullName evidence="15">Cytochrome b</fullName>
    </submittedName>
</protein>
<dbReference type="SUPFAM" id="SSF81342">
    <property type="entry name" value="Transmembrane di-heme cytochromes"/>
    <property type="match status" value="1"/>
</dbReference>
<keyword evidence="11 13" id="KW-0472">Membrane</keyword>
<evidence type="ECO:0000256" key="1">
    <source>
        <dbReference type="ARBA" id="ARBA00001970"/>
    </source>
</evidence>
<evidence type="ECO:0000256" key="11">
    <source>
        <dbReference type="ARBA" id="ARBA00023136"/>
    </source>
</evidence>
<feature type="domain" description="Cytochrome b561 bacterial/Ni-hydrogenase" evidence="14">
    <location>
        <begin position="9"/>
        <end position="183"/>
    </location>
</feature>
<proteinExistence type="inferred from homology"/>
<evidence type="ECO:0000256" key="7">
    <source>
        <dbReference type="ARBA" id="ARBA00022723"/>
    </source>
</evidence>
<keyword evidence="3" id="KW-0813">Transport</keyword>
<dbReference type="PANTHER" id="PTHR30529">
    <property type="entry name" value="CYTOCHROME B561"/>
    <property type="match status" value="1"/>
</dbReference>
<dbReference type="EMBL" id="JAGEPA010000001">
    <property type="protein sequence ID" value="MBO1434436.1"/>
    <property type="molecule type" value="Genomic_DNA"/>
</dbReference>
<gene>
    <name evidence="15" type="ORF">J4P68_34785</name>
</gene>
<evidence type="ECO:0000256" key="8">
    <source>
        <dbReference type="ARBA" id="ARBA00022982"/>
    </source>
</evidence>
<keyword evidence="5" id="KW-0349">Heme</keyword>
<keyword evidence="8" id="KW-0249">Electron transport</keyword>
<dbReference type="RefSeq" id="WP_207837053.1">
    <property type="nucleotide sequence ID" value="NZ_CP088282.1"/>
</dbReference>
<evidence type="ECO:0000256" key="10">
    <source>
        <dbReference type="ARBA" id="ARBA00023004"/>
    </source>
</evidence>
<evidence type="ECO:0000256" key="9">
    <source>
        <dbReference type="ARBA" id="ARBA00022989"/>
    </source>
</evidence>
<dbReference type="Proteomes" id="UP000692816">
    <property type="component" value="Unassembled WGS sequence"/>
</dbReference>
<evidence type="ECO:0000256" key="2">
    <source>
        <dbReference type="ARBA" id="ARBA00004651"/>
    </source>
</evidence>
<evidence type="ECO:0000256" key="5">
    <source>
        <dbReference type="ARBA" id="ARBA00022617"/>
    </source>
</evidence>
<reference evidence="15" key="1">
    <citation type="journal article" date="2021" name="Int. J. Syst. Evol. Microbiol.">
        <title>Bradyrhizobium septentrionale sp. nov. (sv. septentrionale) and Bradyrhizobium quebecense sp. nov. (sv. septentrionale) associated with legumes native to Canada possess rearranged symbiosis genes and numerous insertion sequences.</title>
        <authorList>
            <person name="Bromfield E.S.P."/>
            <person name="Cloutier S."/>
        </authorList>
    </citation>
    <scope>NUCLEOTIDE SEQUENCE</scope>
    <source>
        <strain evidence="15">12S5</strain>
    </source>
</reference>
<evidence type="ECO:0000256" key="3">
    <source>
        <dbReference type="ARBA" id="ARBA00022448"/>
    </source>
</evidence>
<keyword evidence="10" id="KW-0408">Iron</keyword>
<organism evidence="15 16">
    <name type="scientific">Bradyrhizobium quebecense</name>
    <dbReference type="NCBI Taxonomy" id="2748629"/>
    <lineage>
        <taxon>Bacteria</taxon>
        <taxon>Pseudomonadati</taxon>
        <taxon>Pseudomonadota</taxon>
        <taxon>Alphaproteobacteria</taxon>
        <taxon>Hyphomicrobiales</taxon>
        <taxon>Nitrobacteraceae</taxon>
        <taxon>Bradyrhizobium</taxon>
    </lineage>
</organism>
<evidence type="ECO:0000256" key="12">
    <source>
        <dbReference type="ARBA" id="ARBA00037975"/>
    </source>
</evidence>
<comment type="subcellular location">
    <subcellularLocation>
        <location evidence="2">Cell membrane</location>
        <topology evidence="2">Multi-pass membrane protein</topology>
    </subcellularLocation>
</comment>
<keyword evidence="6 13" id="KW-0812">Transmembrane</keyword>
<name>A0ABS3MST7_9BRAD</name>
<feature type="transmembrane region" description="Helical" evidence="13">
    <location>
        <begin position="150"/>
        <end position="173"/>
    </location>
</feature>
<accession>A0ABS3MST7</accession>
<feature type="transmembrane region" description="Helical" evidence="13">
    <location>
        <begin position="98"/>
        <end position="117"/>
    </location>
</feature>
<comment type="caution">
    <text evidence="15">The sequence shown here is derived from an EMBL/GenBank/DDBJ whole genome shotgun (WGS) entry which is preliminary data.</text>
</comment>
<dbReference type="InterPro" id="IPR016174">
    <property type="entry name" value="Di-haem_cyt_TM"/>
</dbReference>
<evidence type="ECO:0000259" key="14">
    <source>
        <dbReference type="Pfam" id="PF01292"/>
    </source>
</evidence>
<keyword evidence="4" id="KW-1003">Cell membrane</keyword>
<evidence type="ECO:0000313" key="15">
    <source>
        <dbReference type="EMBL" id="MBO1434436.1"/>
    </source>
</evidence>
<dbReference type="InterPro" id="IPR011577">
    <property type="entry name" value="Cyt_b561_bac/Ni-Hgenase"/>
</dbReference>
<feature type="transmembrane region" description="Helical" evidence="13">
    <location>
        <begin position="15"/>
        <end position="34"/>
    </location>
</feature>
<dbReference type="Pfam" id="PF01292">
    <property type="entry name" value="Ni_hydr_CYTB"/>
    <property type="match status" value="1"/>
</dbReference>
<comment type="similarity">
    <text evidence="12">Belongs to the cytochrome b561 family.</text>
</comment>
<keyword evidence="7" id="KW-0479">Metal-binding</keyword>
<keyword evidence="16" id="KW-1185">Reference proteome</keyword>
<feature type="transmembrane region" description="Helical" evidence="13">
    <location>
        <begin position="46"/>
        <end position="67"/>
    </location>
</feature>
<evidence type="ECO:0000256" key="13">
    <source>
        <dbReference type="SAM" id="Phobius"/>
    </source>
</evidence>
<sequence>MKNVASDDYGPVAKTLHWVTVLLVIVAWTLGMFGEELSEKSAQGSALLTHIWIGLTILVVAIVRIPWRIANPPPESVPTEFGRWLVEWTDPASRLMHYVLYGLLVVVPAFGIALQFAQGHSLPLFGLGEIPSPWLADKVFAHNVKKVHEVLANVLVILAAFHMVAALVHHIVFGDNTLRRMLPRLRKLM</sequence>
<evidence type="ECO:0000256" key="6">
    <source>
        <dbReference type="ARBA" id="ARBA00022692"/>
    </source>
</evidence>
<dbReference type="PANTHER" id="PTHR30529:SF1">
    <property type="entry name" value="CYTOCHROME B561 HOMOLOG 2"/>
    <property type="match status" value="1"/>
</dbReference>
<evidence type="ECO:0000256" key="4">
    <source>
        <dbReference type="ARBA" id="ARBA00022475"/>
    </source>
</evidence>